<sequence length="61" mass="6590">MPGSAMSDFDRLSGPAARTQDALRTSPPPPSLHRCLMGGAPDEAGVELLMDWLALRPKDER</sequence>
<proteinExistence type="predicted"/>
<reference evidence="2 3" key="1">
    <citation type="submission" date="2018-03" db="EMBL/GenBank/DDBJ databases">
        <authorList>
            <person name="Keele B.F."/>
        </authorList>
    </citation>
    <scope>NUCLEOTIDE SEQUENCE [LARGE SCALE GENOMIC DNA]</scope>
    <source>
        <strain evidence="2 3">CECT 8504</strain>
    </source>
</reference>
<dbReference type="EMBL" id="ONZF01000007">
    <property type="protein sequence ID" value="SPJ25132.1"/>
    <property type="molecule type" value="Genomic_DNA"/>
</dbReference>
<gene>
    <name evidence="2" type="ORF">PAA8504_02978</name>
</gene>
<dbReference type="Proteomes" id="UP000244912">
    <property type="component" value="Unassembled WGS sequence"/>
</dbReference>
<evidence type="ECO:0000313" key="2">
    <source>
        <dbReference type="EMBL" id="SPJ25132.1"/>
    </source>
</evidence>
<name>A0A2R8BYC2_9RHOB</name>
<evidence type="ECO:0000256" key="1">
    <source>
        <dbReference type="SAM" id="MobiDB-lite"/>
    </source>
</evidence>
<dbReference type="AlphaFoldDB" id="A0A2R8BYC2"/>
<organism evidence="2 3">
    <name type="scientific">Palleronia abyssalis</name>
    <dbReference type="NCBI Taxonomy" id="1501240"/>
    <lineage>
        <taxon>Bacteria</taxon>
        <taxon>Pseudomonadati</taxon>
        <taxon>Pseudomonadota</taxon>
        <taxon>Alphaproteobacteria</taxon>
        <taxon>Rhodobacterales</taxon>
        <taxon>Roseobacteraceae</taxon>
        <taxon>Palleronia</taxon>
    </lineage>
</organism>
<protein>
    <submittedName>
        <fullName evidence="2">Uncharacterized protein</fullName>
    </submittedName>
</protein>
<keyword evidence="3" id="KW-1185">Reference proteome</keyword>
<feature type="region of interest" description="Disordered" evidence="1">
    <location>
        <begin position="1"/>
        <end position="38"/>
    </location>
</feature>
<accession>A0A2R8BYC2</accession>
<dbReference type="RefSeq" id="WP_108894936.1">
    <property type="nucleotide sequence ID" value="NZ_ONZF01000007.1"/>
</dbReference>
<evidence type="ECO:0000313" key="3">
    <source>
        <dbReference type="Proteomes" id="UP000244912"/>
    </source>
</evidence>